<evidence type="ECO:0000259" key="6">
    <source>
        <dbReference type="Pfam" id="PF03755"/>
    </source>
</evidence>
<comment type="caution">
    <text evidence="8">The sequence shown here is derived from an EMBL/GenBank/DDBJ whole genome shotgun (WGS) entry which is preliminary data.</text>
</comment>
<dbReference type="InterPro" id="IPR013551">
    <property type="entry name" value="YicC-like_C"/>
</dbReference>
<feature type="domain" description="Endoribonuclease YicC-like N-terminal" evidence="6">
    <location>
        <begin position="1"/>
        <end position="155"/>
    </location>
</feature>
<dbReference type="NCBIfam" id="TIGR00255">
    <property type="entry name" value="YicC/YloC family endoribonuclease"/>
    <property type="match status" value="1"/>
</dbReference>
<protein>
    <submittedName>
        <fullName evidence="8">Uncharacterized protein</fullName>
    </submittedName>
</protein>
<dbReference type="GO" id="GO:0004521">
    <property type="term" value="F:RNA endonuclease activity"/>
    <property type="evidence" value="ECO:0007669"/>
    <property type="project" value="InterPro"/>
</dbReference>
<organism evidence="8 9">
    <name type="scientific">Fusobacterium necrophorum subsp. funduliforme B35</name>
    <dbReference type="NCBI Taxonomy" id="1226633"/>
    <lineage>
        <taxon>Bacteria</taxon>
        <taxon>Fusobacteriati</taxon>
        <taxon>Fusobacteriota</taxon>
        <taxon>Fusobacteriia</taxon>
        <taxon>Fusobacteriales</taxon>
        <taxon>Fusobacteriaceae</taxon>
        <taxon>Fusobacterium</taxon>
    </lineage>
</organism>
<name>A0A017H4Y8_9FUSO</name>
<dbReference type="Pfam" id="PF08340">
    <property type="entry name" value="YicC-like_C"/>
    <property type="match status" value="1"/>
</dbReference>
<dbReference type="PANTHER" id="PTHR30636:SF3">
    <property type="entry name" value="UPF0701 PROTEIN YICC"/>
    <property type="match status" value="1"/>
</dbReference>
<keyword evidence="3" id="KW-0255">Endonuclease</keyword>
<evidence type="ECO:0000313" key="9">
    <source>
        <dbReference type="Proteomes" id="UP000031184"/>
    </source>
</evidence>
<accession>A0A017H4Y8</accession>
<dbReference type="PANTHER" id="PTHR30636">
    <property type="entry name" value="UPF0701 PROTEIN YICC"/>
    <property type="match status" value="1"/>
</dbReference>
<dbReference type="InterPro" id="IPR005229">
    <property type="entry name" value="YicC/YloC-like"/>
</dbReference>
<evidence type="ECO:0000313" key="8">
    <source>
        <dbReference type="EMBL" id="KID48146.1"/>
    </source>
</evidence>
<comment type="cofactor">
    <cofactor evidence="1">
        <name>a divalent metal cation</name>
        <dbReference type="ChEBI" id="CHEBI:60240"/>
    </cofactor>
</comment>
<evidence type="ECO:0000256" key="4">
    <source>
        <dbReference type="ARBA" id="ARBA00022801"/>
    </source>
</evidence>
<dbReference type="PATRIC" id="fig|1226633.4.peg.2350"/>
<reference evidence="8 9" key="1">
    <citation type="submission" date="2013-08" db="EMBL/GenBank/DDBJ databases">
        <title>An opportunistic ruminal bacterium that causes liver abscesses in cattle.</title>
        <authorList>
            <person name="Benahmed F.H."/>
            <person name="Rasmussen M."/>
            <person name="Harbottle H."/>
            <person name="Soppet D."/>
            <person name="Nagaraja T.G."/>
            <person name="Davidson M."/>
        </authorList>
    </citation>
    <scope>NUCLEOTIDE SEQUENCE [LARGE SCALE GENOMIC DNA]</scope>
    <source>
        <strain evidence="8 9">B35</strain>
    </source>
</reference>
<feature type="domain" description="Endoribonuclease YicC-like C-terminal" evidence="7">
    <location>
        <begin position="172"/>
        <end position="292"/>
    </location>
</feature>
<dbReference type="Proteomes" id="UP000031184">
    <property type="component" value="Unassembled WGS sequence"/>
</dbReference>
<evidence type="ECO:0000256" key="3">
    <source>
        <dbReference type="ARBA" id="ARBA00022759"/>
    </source>
</evidence>
<dbReference type="InterPro" id="IPR013527">
    <property type="entry name" value="YicC-like_N"/>
</dbReference>
<dbReference type="OrthoDB" id="9771229at2"/>
<keyword evidence="2" id="KW-0540">Nuclease</keyword>
<gene>
    <name evidence="8" type="ORF">C095_11605</name>
</gene>
<dbReference type="GO" id="GO:0016787">
    <property type="term" value="F:hydrolase activity"/>
    <property type="evidence" value="ECO:0007669"/>
    <property type="project" value="UniProtKB-KW"/>
</dbReference>
<evidence type="ECO:0000256" key="5">
    <source>
        <dbReference type="ARBA" id="ARBA00035648"/>
    </source>
</evidence>
<sequence length="292" mass="34539">MRSMTGYAKLLYEDEKYALQLEMKSVNNKNLSCKIKLPYNLNFLETKIRNEIATKVLRGSVELRIELEEKEESIEEIKYDKNLTKAYFETLSSMERELGENFSNKMDLLVRNFNVLKKGNRQVSEEEYSHFLVPKIQELLLPFLQSREEEGRRLQTFFLEKLEVLKGYVAKIEEYQAVVVERYKEKLLARLQSCREDLHFEESDILKEVMIFTDRADISEELSRLKSHLQQLERELNSEEAALGKKIEFLLQEIFRELNTTGVKSNLYEISNLVVSAKNELEKIREQIMNIE</sequence>
<proteinExistence type="inferred from homology"/>
<dbReference type="RefSeq" id="WP_005957544.1">
    <property type="nucleotide sequence ID" value="NZ_AOJP01000005.1"/>
</dbReference>
<keyword evidence="4" id="KW-0378">Hydrolase</keyword>
<evidence type="ECO:0000256" key="2">
    <source>
        <dbReference type="ARBA" id="ARBA00022722"/>
    </source>
</evidence>
<dbReference type="Pfam" id="PF03755">
    <property type="entry name" value="YicC-like_N"/>
    <property type="match status" value="1"/>
</dbReference>
<dbReference type="EMBL" id="AUZI01000031">
    <property type="protein sequence ID" value="KID48146.1"/>
    <property type="molecule type" value="Genomic_DNA"/>
</dbReference>
<comment type="similarity">
    <text evidence="5">Belongs to the YicC/YloC family.</text>
</comment>
<dbReference type="AlphaFoldDB" id="A0A017H4Y8"/>
<evidence type="ECO:0000256" key="1">
    <source>
        <dbReference type="ARBA" id="ARBA00001968"/>
    </source>
</evidence>
<evidence type="ECO:0000259" key="7">
    <source>
        <dbReference type="Pfam" id="PF08340"/>
    </source>
</evidence>